<dbReference type="Gene3D" id="1.25.10.10">
    <property type="entry name" value="Leucine-rich Repeat Variant"/>
    <property type="match status" value="1"/>
</dbReference>
<reference evidence="8" key="2">
    <citation type="submission" date="2020-10" db="UniProtKB">
        <authorList>
            <consortium name="WormBaseParasite"/>
        </authorList>
    </citation>
    <scope>IDENTIFICATION</scope>
</reference>
<organism evidence="7 8">
    <name type="scientific">Panagrellus redivivus</name>
    <name type="common">Microworm</name>
    <dbReference type="NCBI Taxonomy" id="6233"/>
    <lineage>
        <taxon>Eukaryota</taxon>
        <taxon>Metazoa</taxon>
        <taxon>Ecdysozoa</taxon>
        <taxon>Nematoda</taxon>
        <taxon>Chromadorea</taxon>
        <taxon>Rhabditida</taxon>
        <taxon>Tylenchina</taxon>
        <taxon>Panagrolaimomorpha</taxon>
        <taxon>Panagrolaimoidea</taxon>
        <taxon>Panagrolaimidae</taxon>
        <taxon>Panagrellus</taxon>
    </lineage>
</organism>
<dbReference type="Pfam" id="PF11935">
    <property type="entry name" value="SYMPK_PTA1_N"/>
    <property type="match status" value="1"/>
</dbReference>
<sequence length="1045" mass="117610">MSLNQIARDHRFISYRQLETEAVHSFKSLMEQLGSDGTSLLHLISALTAAMHVCRARPEFISQVVQACETLSSNLPPTLGTGQIKSVQKEMKNHLLRLLKLYTVFEKHTPQVRSLLKDLGASDNEIRRNLPEPQQVNAWLKHRVETTAAAKRAHDGVSGVLAKKMRIDDNDYDDQRASTVFDDQEEANKANQEAVDLTTNWIMERMNGVVTRLVFLNLVSMPSEKPSGYDANRFPVPREVTPEVQRDVARRMAIQFMREGKGPGVEYVAEVKRKLFFAKQKAKQEGLAIPPTPADLRHAGPGSAPKAPKVDKDGFAMPMAPVRVNKAVLKQDLFRETQPLKAAEQRELRIHIFKRLLDSEASMSHPKMRISLYKSLVYAVARVHNAQTPEMEDLLLNFAISDQKKRGELLKMWIDELYAQCNGVSTCIADSEDSVVLSENENNNRYDTLLVDCLTKLFTLKAHKETLFHSLILDAPIVTPGALLILRKACLDQDCCPYATGTLRELIIKKTTQRHEFLKVLLELSYVENDTVRHESIATTKELFALESVHDEVLDFVYQMCDRVQESIVPPVIWSSCVDAVDNSQAEETRWTEQYALSGLILPMSMVSLDTRLIEKLTEVFAHCGNIIVKRVILNSIEKHSKQLEQSDENFLRAIDTCPSGGEALIAKLVTNVTNHADPSPEVVRRLKNLQERYNSDIRSLAPIIPGLTKEECLELVPKFVLNATANRSVPTFYKKILRANNLVTHQPSVTVVELMEKLHTLENVSKKQATLLQSNIDVLIVDPKNEFYDESNQIVAAVEKLANLPNANQFVFHSIQRLFEKHKALGVTLSKTLLSCAEKKPWNRCPEAWETFKECAVAMDIFAYAALLFATTWTQFQEVIDKKRDPKLGQKLKSYISTLPAHQQLLIDKRVIDLIKSELAAETEKKDRRKGGDVLLDSGWAEAHHLSNAFFNAGRKDNVEELPWLKHGVEEQIKVRSDDEAGLNDDEMGEGSDHHADGDVLMEEPAATVTHDESVDENIKPANVSAEAADLDGSSEVVETPMEL</sequence>
<dbReference type="PANTHER" id="PTHR15245">
    <property type="entry name" value="SYMPLEKIN-RELATED"/>
    <property type="match status" value="1"/>
</dbReference>
<evidence type="ECO:0000256" key="2">
    <source>
        <dbReference type="ARBA" id="ARBA00022664"/>
    </source>
</evidence>
<evidence type="ECO:0000256" key="3">
    <source>
        <dbReference type="ARBA" id="ARBA00023242"/>
    </source>
</evidence>
<reference evidence="7" key="1">
    <citation type="journal article" date="2013" name="Genetics">
        <title>The draft genome and transcriptome of Panagrellus redivivus are shaped by the harsh demands of a free-living lifestyle.</title>
        <authorList>
            <person name="Srinivasan J."/>
            <person name="Dillman A.R."/>
            <person name="Macchietto M.G."/>
            <person name="Heikkinen L."/>
            <person name="Lakso M."/>
            <person name="Fracchia K.M."/>
            <person name="Antoshechkin I."/>
            <person name="Mortazavi A."/>
            <person name="Wong G."/>
            <person name="Sternberg P.W."/>
        </authorList>
    </citation>
    <scope>NUCLEOTIDE SEQUENCE [LARGE SCALE GENOMIC DNA]</scope>
    <source>
        <strain evidence="7">MT8872</strain>
    </source>
</reference>
<feature type="domain" description="Symplekin/Pta1 N-terminal" evidence="5">
    <location>
        <begin position="1"/>
        <end position="130"/>
    </location>
</feature>
<name>A0A7E4UV55_PANRE</name>
<dbReference type="GO" id="GO:0006397">
    <property type="term" value="P:mRNA processing"/>
    <property type="evidence" value="ECO:0007669"/>
    <property type="project" value="UniProtKB-KW"/>
</dbReference>
<feature type="domain" description="Symplekin C-terminal" evidence="6">
    <location>
        <begin position="697"/>
        <end position="883"/>
    </location>
</feature>
<dbReference type="InterPro" id="IPR021850">
    <property type="entry name" value="Symplekin/Pta1"/>
</dbReference>
<dbReference type="GO" id="GO:0005847">
    <property type="term" value="C:mRNA cleavage and polyadenylation specificity factor complex"/>
    <property type="evidence" value="ECO:0007669"/>
    <property type="project" value="TreeGrafter"/>
</dbReference>
<dbReference type="WBParaSite" id="Pan_g13212.t1">
    <property type="protein sequence ID" value="Pan_g13212.t1"/>
    <property type="gene ID" value="Pan_g13212"/>
</dbReference>
<comment type="subcellular location">
    <subcellularLocation>
        <location evidence="1">Nucleus</location>
    </subcellularLocation>
</comment>
<keyword evidence="2" id="KW-0507">mRNA processing</keyword>
<evidence type="ECO:0000313" key="8">
    <source>
        <dbReference type="WBParaSite" id="Pan_g13212.t1"/>
    </source>
</evidence>
<protein>
    <submittedName>
        <fullName evidence="8">Suppressor of tub2 mutation</fullName>
    </submittedName>
</protein>
<feature type="compositionally biased region" description="Acidic residues" evidence="4">
    <location>
        <begin position="981"/>
        <end position="991"/>
    </location>
</feature>
<dbReference type="PANTHER" id="PTHR15245:SF20">
    <property type="entry name" value="SYMPLEKIN"/>
    <property type="match status" value="1"/>
</dbReference>
<feature type="region of interest" description="Disordered" evidence="4">
    <location>
        <begin position="974"/>
        <end position="1045"/>
    </location>
</feature>
<feature type="region of interest" description="Disordered" evidence="4">
    <location>
        <begin position="289"/>
        <end position="309"/>
    </location>
</feature>
<dbReference type="Proteomes" id="UP000492821">
    <property type="component" value="Unassembled WGS sequence"/>
</dbReference>
<dbReference type="AlphaFoldDB" id="A0A7E4UV55"/>
<evidence type="ECO:0000259" key="6">
    <source>
        <dbReference type="Pfam" id="PF12295"/>
    </source>
</evidence>
<feature type="compositionally biased region" description="Basic and acidic residues" evidence="4">
    <location>
        <begin position="1011"/>
        <end position="1020"/>
    </location>
</feature>
<proteinExistence type="predicted"/>
<dbReference type="InterPro" id="IPR011989">
    <property type="entry name" value="ARM-like"/>
</dbReference>
<evidence type="ECO:0000259" key="5">
    <source>
        <dbReference type="Pfam" id="PF11935"/>
    </source>
</evidence>
<accession>A0A7E4UV55</accession>
<keyword evidence="3" id="KW-0539">Nucleus</keyword>
<dbReference type="InterPro" id="IPR022075">
    <property type="entry name" value="Symplekin_C"/>
</dbReference>
<evidence type="ECO:0000256" key="1">
    <source>
        <dbReference type="ARBA" id="ARBA00004123"/>
    </source>
</evidence>
<keyword evidence="7" id="KW-1185">Reference proteome</keyword>
<dbReference type="Pfam" id="PF12295">
    <property type="entry name" value="Symplekin_C"/>
    <property type="match status" value="1"/>
</dbReference>
<evidence type="ECO:0000256" key="4">
    <source>
        <dbReference type="SAM" id="MobiDB-lite"/>
    </source>
</evidence>
<evidence type="ECO:0000313" key="7">
    <source>
        <dbReference type="Proteomes" id="UP000492821"/>
    </source>
</evidence>
<dbReference type="InterPro" id="IPR032460">
    <property type="entry name" value="Symplekin/Pta1_N"/>
</dbReference>